<evidence type="ECO:0000256" key="1">
    <source>
        <dbReference type="ARBA" id="ARBA00005541"/>
    </source>
</evidence>
<accession>A0ABV1XJQ5</accession>
<comment type="caution">
    <text evidence="2">The sequence shown here is derived from an EMBL/GenBank/DDBJ whole genome shotgun (WGS) entry which is preliminary data.</text>
</comment>
<keyword evidence="3" id="KW-1185">Reference proteome</keyword>
<dbReference type="InterPro" id="IPR008863">
    <property type="entry name" value="Toxic_anion-R_TelA"/>
</dbReference>
<organism evidence="2 3">
    <name type="scientific">Streptomyces lanatus</name>
    <dbReference type="NCBI Taxonomy" id="66900"/>
    <lineage>
        <taxon>Bacteria</taxon>
        <taxon>Bacillati</taxon>
        <taxon>Actinomycetota</taxon>
        <taxon>Actinomycetes</taxon>
        <taxon>Kitasatosporales</taxon>
        <taxon>Streptomycetaceae</taxon>
        <taxon>Streptomyces</taxon>
    </lineage>
</organism>
<name>A0ABV1XJQ5_9ACTN</name>
<gene>
    <name evidence="2" type="ORF">ABT384_04085</name>
</gene>
<comment type="similarity">
    <text evidence="1">Belongs to the TelA family.</text>
</comment>
<evidence type="ECO:0000313" key="3">
    <source>
        <dbReference type="Proteomes" id="UP001486207"/>
    </source>
</evidence>
<dbReference type="PANTHER" id="PTHR38432:SF1">
    <property type="entry name" value="TELA-LIKE PROTEIN SAOUHSC_01408"/>
    <property type="match status" value="1"/>
</dbReference>
<dbReference type="Pfam" id="PF05816">
    <property type="entry name" value="TelA"/>
    <property type="match status" value="1"/>
</dbReference>
<protein>
    <submittedName>
        <fullName evidence="2">Toxic anion resistance protein</fullName>
    </submittedName>
</protein>
<dbReference type="Proteomes" id="UP001486207">
    <property type="component" value="Unassembled WGS sequence"/>
</dbReference>
<dbReference type="PANTHER" id="PTHR38432">
    <property type="entry name" value="TELA-LIKE PROTEIN SAOUHSC_01408"/>
    <property type="match status" value="1"/>
</dbReference>
<dbReference type="RefSeq" id="WP_190069298.1">
    <property type="nucleotide sequence ID" value="NZ_BNBM01000003.1"/>
</dbReference>
<evidence type="ECO:0000313" key="2">
    <source>
        <dbReference type="EMBL" id="MER7371824.1"/>
    </source>
</evidence>
<reference evidence="2 3" key="1">
    <citation type="submission" date="2024-06" db="EMBL/GenBank/DDBJ databases">
        <title>The Natural Products Discovery Center: Release of the First 8490 Sequenced Strains for Exploring Actinobacteria Biosynthetic Diversity.</title>
        <authorList>
            <person name="Kalkreuter E."/>
            <person name="Kautsar S.A."/>
            <person name="Yang D."/>
            <person name="Bader C.D."/>
            <person name="Teijaro C.N."/>
            <person name="Fluegel L."/>
            <person name="Davis C.M."/>
            <person name="Simpson J.R."/>
            <person name="Lauterbach L."/>
            <person name="Steele A.D."/>
            <person name="Gui C."/>
            <person name="Meng S."/>
            <person name="Li G."/>
            <person name="Viehrig K."/>
            <person name="Ye F."/>
            <person name="Su P."/>
            <person name="Kiefer A.F."/>
            <person name="Nichols A."/>
            <person name="Cepeda A.J."/>
            <person name="Yan W."/>
            <person name="Fan B."/>
            <person name="Jiang Y."/>
            <person name="Adhikari A."/>
            <person name="Zheng C.-J."/>
            <person name="Schuster L."/>
            <person name="Cowan T.M."/>
            <person name="Smanski M.J."/>
            <person name="Chevrette M.G."/>
            <person name="De Carvalho L.P.S."/>
            <person name="Shen B."/>
        </authorList>
    </citation>
    <scope>NUCLEOTIDE SEQUENCE [LARGE SCALE GENOMIC DNA]</scope>
    <source>
        <strain evidence="2 3">NPDC000155</strain>
    </source>
</reference>
<proteinExistence type="inferred from homology"/>
<dbReference type="EMBL" id="JBEPFB010000002">
    <property type="protein sequence ID" value="MER7371824.1"/>
    <property type="molecule type" value="Genomic_DNA"/>
</dbReference>
<sequence length="390" mass="41854">MSINDDGDFVLTPPEPVAAVPREKAGGLVPVDDGVRSDMAGKASAYVDALAGLDARSPEFAGKVGEITALGAGEMRSAAAQSNRMLERTIRSLPDKGGDAQSQVAGSLVELRRVVEDLDPRDLPASKGRKFLSRLPGGNKLRDHVAKYASAQGTLNKIVGSLRGGQDELRRDNAALQTERVRLWETMGKLQEYVVLTEALDTAVEQHIAQVVDPQQADGLRADILFPVRQKHQDLLTQLAVCAQGYLAMDVVRRNNEELIKGVDRAATTTVSALRISVMLASALDNQKKVIEQVNALRGTTEDLIRGNAEMLATQSGEIQRIAADPAVGAETLRSAFQQIYRTLDAIDSYKVQATEAMAATVENLTAELQNASGYLERSRSQGALEGGLG</sequence>